<feature type="domain" description="NB-ARC" evidence="7">
    <location>
        <begin position="410"/>
        <end position="607"/>
    </location>
</feature>
<evidence type="ECO:0000259" key="8">
    <source>
        <dbReference type="Pfam" id="PF18052"/>
    </source>
</evidence>
<dbReference type="Gene3D" id="1.10.10.10">
    <property type="entry name" value="Winged helix-like DNA-binding domain superfamily/Winged helix DNA-binding domain"/>
    <property type="match status" value="1"/>
</dbReference>
<name>A0A921RKP8_SORBI</name>
<evidence type="ECO:0000256" key="2">
    <source>
        <dbReference type="ARBA" id="ARBA00022614"/>
    </source>
</evidence>
<dbReference type="SUPFAM" id="SSF52047">
    <property type="entry name" value="RNI-like"/>
    <property type="match status" value="1"/>
</dbReference>
<gene>
    <name evidence="11" type="ORF">BDA96_02G073600</name>
</gene>
<evidence type="ECO:0000259" key="7">
    <source>
        <dbReference type="Pfam" id="PF00931"/>
    </source>
</evidence>
<evidence type="ECO:0000256" key="5">
    <source>
        <dbReference type="ARBA" id="ARBA00022821"/>
    </source>
</evidence>
<evidence type="ECO:0000313" key="11">
    <source>
        <dbReference type="EMBL" id="KAG0542093.1"/>
    </source>
</evidence>
<evidence type="ECO:0000256" key="6">
    <source>
        <dbReference type="ARBA" id="ARBA00023054"/>
    </source>
</evidence>
<evidence type="ECO:0000259" key="10">
    <source>
        <dbReference type="Pfam" id="PF23598"/>
    </source>
</evidence>
<dbReference type="InterPro" id="IPR058922">
    <property type="entry name" value="WHD_DRP"/>
</dbReference>
<dbReference type="AlphaFoldDB" id="A0A921RKP8"/>
<dbReference type="Gramene" id="KXG34647">
    <property type="protein sequence ID" value="KXG34647"/>
    <property type="gene ID" value="SORBI_3002G072000"/>
</dbReference>
<feature type="domain" description="Disease resistance R13L4/SHOC-2-like LRR" evidence="10">
    <location>
        <begin position="996"/>
        <end position="1239"/>
    </location>
</feature>
<feature type="domain" description="Disease resistance R13L4/SHOC-2-like LRR" evidence="10">
    <location>
        <begin position="819"/>
        <end position="918"/>
    </location>
</feature>
<dbReference type="Gramene" id="KXG34648">
    <property type="protein sequence ID" value="KXG34648"/>
    <property type="gene ID" value="SORBI_3002G072000"/>
</dbReference>
<dbReference type="PRINTS" id="PR00364">
    <property type="entry name" value="DISEASERSIST"/>
</dbReference>
<proteinExistence type="inferred from homology"/>
<dbReference type="Pfam" id="PF00931">
    <property type="entry name" value="NB-ARC"/>
    <property type="match status" value="2"/>
</dbReference>
<dbReference type="GO" id="GO:0043531">
    <property type="term" value="F:ADP binding"/>
    <property type="evidence" value="ECO:0007669"/>
    <property type="project" value="InterPro"/>
</dbReference>
<dbReference type="InterPro" id="IPR027417">
    <property type="entry name" value="P-loop_NTPase"/>
</dbReference>
<dbReference type="Gramene" id="EER98181">
    <property type="protein sequence ID" value="EER98181"/>
    <property type="gene ID" value="SORBI_3002G072000"/>
</dbReference>
<dbReference type="InterPro" id="IPR036388">
    <property type="entry name" value="WH-like_DNA-bd_sf"/>
</dbReference>
<dbReference type="EMBL" id="CM027681">
    <property type="protein sequence ID" value="KAG0542093.1"/>
    <property type="molecule type" value="Genomic_DNA"/>
</dbReference>
<comment type="caution">
    <text evidence="11">The sequence shown here is derived from an EMBL/GenBank/DDBJ whole genome shotgun (WGS) entry which is preliminary data.</text>
</comment>
<dbReference type="GO" id="GO:0002758">
    <property type="term" value="P:innate immune response-activating signaling pathway"/>
    <property type="evidence" value="ECO:0007669"/>
    <property type="project" value="UniProtKB-ARBA"/>
</dbReference>
<dbReference type="OrthoDB" id="590607at2759"/>
<dbReference type="PANTHER" id="PTHR23155:SF1114">
    <property type="entry name" value="OS02G0475500 PROTEIN"/>
    <property type="match status" value="1"/>
</dbReference>
<dbReference type="Proteomes" id="UP000807115">
    <property type="component" value="Chromosome 2"/>
</dbReference>
<dbReference type="InterPro" id="IPR002182">
    <property type="entry name" value="NB-ARC"/>
</dbReference>
<dbReference type="FunFam" id="1.10.10.10:FF:000322">
    <property type="entry name" value="Probable disease resistance protein At1g63360"/>
    <property type="match status" value="1"/>
</dbReference>
<dbReference type="InterPro" id="IPR044974">
    <property type="entry name" value="Disease_R_plants"/>
</dbReference>
<dbReference type="CDD" id="cd14798">
    <property type="entry name" value="RX-CC_like"/>
    <property type="match status" value="1"/>
</dbReference>
<dbReference type="InterPro" id="IPR038005">
    <property type="entry name" value="RX-like_CC"/>
</dbReference>
<accession>A0A921RKP8</accession>
<protein>
    <submittedName>
        <fullName evidence="11">Uncharacterized protein</fullName>
    </submittedName>
</protein>
<dbReference type="Pfam" id="PF23559">
    <property type="entry name" value="WHD_DRP"/>
    <property type="match status" value="1"/>
</dbReference>
<evidence type="ECO:0000259" key="9">
    <source>
        <dbReference type="Pfam" id="PF23559"/>
    </source>
</evidence>
<dbReference type="Gene3D" id="1.20.5.4130">
    <property type="match status" value="1"/>
</dbReference>
<dbReference type="InterPro" id="IPR032675">
    <property type="entry name" value="LRR_dom_sf"/>
</dbReference>
<reference evidence="11" key="2">
    <citation type="submission" date="2020-10" db="EMBL/GenBank/DDBJ databases">
        <authorList>
            <person name="Cooper E.A."/>
            <person name="Brenton Z.W."/>
            <person name="Flinn B.S."/>
            <person name="Jenkins J."/>
            <person name="Shu S."/>
            <person name="Flowers D."/>
            <person name="Luo F."/>
            <person name="Wang Y."/>
            <person name="Xia P."/>
            <person name="Barry K."/>
            <person name="Daum C."/>
            <person name="Lipzen A."/>
            <person name="Yoshinaga Y."/>
            <person name="Schmutz J."/>
            <person name="Saski C."/>
            <person name="Vermerris W."/>
            <person name="Kresovich S."/>
        </authorList>
    </citation>
    <scope>NUCLEOTIDE SEQUENCE</scope>
</reference>
<keyword evidence="5" id="KW-0611">Plant defense</keyword>
<dbReference type="Pfam" id="PF23598">
    <property type="entry name" value="LRR_14"/>
    <property type="match status" value="2"/>
</dbReference>
<feature type="domain" description="Disease resistance protein winged helix" evidence="9">
    <location>
        <begin position="696"/>
        <end position="768"/>
    </location>
</feature>
<dbReference type="InterPro" id="IPR042197">
    <property type="entry name" value="Apaf_helical"/>
</dbReference>
<organism evidence="11 12">
    <name type="scientific">Sorghum bicolor</name>
    <name type="common">Sorghum</name>
    <name type="synonym">Sorghum vulgare</name>
    <dbReference type="NCBI Taxonomy" id="4558"/>
    <lineage>
        <taxon>Eukaryota</taxon>
        <taxon>Viridiplantae</taxon>
        <taxon>Streptophyta</taxon>
        <taxon>Embryophyta</taxon>
        <taxon>Tracheophyta</taxon>
        <taxon>Spermatophyta</taxon>
        <taxon>Magnoliopsida</taxon>
        <taxon>Liliopsida</taxon>
        <taxon>Poales</taxon>
        <taxon>Poaceae</taxon>
        <taxon>PACMAD clade</taxon>
        <taxon>Panicoideae</taxon>
        <taxon>Andropogonodae</taxon>
        <taxon>Andropogoneae</taxon>
        <taxon>Sorghinae</taxon>
        <taxon>Sorghum</taxon>
    </lineage>
</organism>
<dbReference type="OMA" id="EEYMEDM"/>
<keyword evidence="3" id="KW-0677">Repeat</keyword>
<dbReference type="GO" id="GO:0042742">
    <property type="term" value="P:defense response to bacterium"/>
    <property type="evidence" value="ECO:0007669"/>
    <property type="project" value="UniProtKB-ARBA"/>
</dbReference>
<dbReference type="GO" id="GO:0009626">
    <property type="term" value="P:plant-type hypersensitive response"/>
    <property type="evidence" value="ECO:0007669"/>
    <property type="project" value="UniProtKB-ARBA"/>
</dbReference>
<evidence type="ECO:0000256" key="4">
    <source>
        <dbReference type="ARBA" id="ARBA00022741"/>
    </source>
</evidence>
<evidence type="ECO:0000256" key="1">
    <source>
        <dbReference type="ARBA" id="ARBA00008894"/>
    </source>
</evidence>
<evidence type="ECO:0000313" key="12">
    <source>
        <dbReference type="Proteomes" id="UP000807115"/>
    </source>
</evidence>
<keyword evidence="6" id="KW-0175">Coiled coil</keyword>
<dbReference type="KEGG" id="sbi:8078413"/>
<dbReference type="Gramene" id="KXG34646">
    <property type="protein sequence ID" value="KXG34646"/>
    <property type="gene ID" value="SORBI_3002G072000"/>
</dbReference>
<dbReference type="InterPro" id="IPR041118">
    <property type="entry name" value="Rx_N"/>
</dbReference>
<keyword evidence="2" id="KW-0433">Leucine-rich repeat</keyword>
<dbReference type="InterPro" id="IPR055414">
    <property type="entry name" value="LRR_R13L4/SHOC2-like"/>
</dbReference>
<dbReference type="Gene3D" id="3.80.10.10">
    <property type="entry name" value="Ribonuclease Inhibitor"/>
    <property type="match status" value="2"/>
</dbReference>
<reference evidence="11" key="1">
    <citation type="journal article" date="2019" name="BMC Genomics">
        <title>A new reference genome for Sorghum bicolor reveals high levels of sequence similarity between sweet and grain genotypes: implications for the genetics of sugar metabolism.</title>
        <authorList>
            <person name="Cooper E.A."/>
            <person name="Brenton Z.W."/>
            <person name="Flinn B.S."/>
            <person name="Jenkins J."/>
            <person name="Shu S."/>
            <person name="Flowers D."/>
            <person name="Luo F."/>
            <person name="Wang Y."/>
            <person name="Xia P."/>
            <person name="Barry K."/>
            <person name="Daum C."/>
            <person name="Lipzen A."/>
            <person name="Yoshinaga Y."/>
            <person name="Schmutz J."/>
            <person name="Saski C."/>
            <person name="Vermerris W."/>
            <person name="Kresovich S."/>
        </authorList>
    </citation>
    <scope>NUCLEOTIDE SEQUENCE</scope>
</reference>
<feature type="domain" description="NB-ARC" evidence="7">
    <location>
        <begin position="161"/>
        <end position="333"/>
    </location>
</feature>
<dbReference type="Pfam" id="PF18052">
    <property type="entry name" value="Rx_N"/>
    <property type="match status" value="1"/>
</dbReference>
<dbReference type="Gene3D" id="3.40.50.300">
    <property type="entry name" value="P-loop containing nucleotide triphosphate hydrolases"/>
    <property type="match status" value="2"/>
</dbReference>
<dbReference type="PANTHER" id="PTHR23155">
    <property type="entry name" value="DISEASE RESISTANCE PROTEIN RP"/>
    <property type="match status" value="1"/>
</dbReference>
<keyword evidence="4" id="KW-0547">Nucleotide-binding</keyword>
<evidence type="ECO:0000256" key="3">
    <source>
        <dbReference type="ARBA" id="ARBA00022737"/>
    </source>
</evidence>
<comment type="similarity">
    <text evidence="1">Belongs to the disease resistance NB-LRR family.</text>
</comment>
<sequence length="1247" mass="141112">MEATGLSLGKSVLDGVLSYANSAIAEEVALQLGITGDQAFIRDELEMMLSFLMAAHEERDEHKVVKTWVKQVRNVAYDVEDCLQDLAARHGKTSWWCFLRKLVDRHRVATRMKELRAKVEDVSQRNLRYRLIKGTGPKSATGAGPSNISGATMFEEARRQKDKEKVDLSQLINEGNVDLRVIAVWGTSGVLGQTIVIKGVYDDLKRSNKFELFAWIRIVHPFNPLEFLQCIMRQFYRTSFEQVGKTQEKTNIGAHVLKKMGMMKQDDLVDAFSEYVNEKSYLIVLNDLSTIEEWDAIKEYLQDNKKGSRIIVSTEHGEVASLCAGQESTVSELNQSSVDQSIFASYNKVSQKLATLTKLGSCSSEATIGTDKEIHESQFPGDNNKIVTKSLTRIGTITGALMESQLVGREKEKSDLIDLISKQGEPMVISVWGMGGLGKTTLVKEIYGSQELSGLFEKRACVTIMRPFILKDVLDSLCMQLDPESYNRKGNDFGLLRRKIADNEAPIEESGKLGRKVTDEEVLFEKLDNLLKGKRFLIVLDDLSSLGEWDVIIQSLPKMNSTCRIVITTREENIARHCSEKQEHIYKLQVLEDSAALDLFTKKVFKEAINLDEYPTLIEEAKMILKKCKGLPLAIVTIGGFLAKQPKTPIVWRKMNEHISAELEMNPELGIIRAILMKSYDGLPYHLKSCFLYMSIFPEDYSISRRRLVHRWKAEGYSSEVRGKSKGEIADAYFMELIERSMVLPSKESIGSRKGISSCKLHDLMREISISKAMEENLIFRMEEGCSFNTQGTIRHLAISSNWEGDQNEFECTVDLCRIRSLTVFGKWKPFYISEKMKLLRVLDLESTSGLVDHHLEPIGKLLLLKYLSLRECGGIFHLPESLGNLKQLETLDVTNTRIVKLPQAITKLRKLQYIHAGMLYNPSFGASSDEEYMEDMPKLIRNKLCVWTLALTIFCMSCCRIKVMKSAFQMKDDDPINRHDVCMFYCYAMFPLLARLADPTGVAVPRGLRKLKALHTLGMVNIAQEKTVLQDIRRLTRLHKLAVTGINKKNCQEFCLCLAHLSSLESLSVRSWEKEGLRGCLDSLSMPPKDLQSLKLFGTLGKLPEWVTGLQNLVKLKLERTKLTELDVTMQVLGKLPNLAILRLLNYSFRASEPYHLTCCREAFPSLTALELQYAGIKSVLFEAGTAPKLELLLCQHGITFSGLSSLPKLKEVMIDNKYSHSVKWVDDLRAQLARNINKPVVKFIN</sequence>
<feature type="domain" description="Disease resistance N-terminal" evidence="8">
    <location>
        <begin position="14"/>
        <end position="95"/>
    </location>
</feature>
<dbReference type="Gene3D" id="1.10.8.430">
    <property type="entry name" value="Helical domain of apoptotic protease-activating factors"/>
    <property type="match status" value="1"/>
</dbReference>
<dbReference type="SUPFAM" id="SSF52540">
    <property type="entry name" value="P-loop containing nucleoside triphosphate hydrolases"/>
    <property type="match status" value="2"/>
</dbReference>